<reference evidence="2 3" key="1">
    <citation type="submission" date="2021-08" db="EMBL/GenBank/DDBJ databases">
        <title>Comparative Genomics Analysis of the Genus Qipengyuania Reveals Extensive Genetic Diversity and Metabolic Versatility, Including the Description of Fifteen Novel Species.</title>
        <authorList>
            <person name="Liu Y."/>
        </authorList>
    </citation>
    <scope>NUCLEOTIDE SEQUENCE [LARGE SCALE GENOMIC DNA]</scope>
    <source>
        <strain evidence="2 3">1XM2-8</strain>
    </source>
</reference>
<accession>A0ABX8ZD71</accession>
<protein>
    <recommendedName>
        <fullName evidence="4">AcrB/AcrD/AcrF family protein</fullName>
    </recommendedName>
</protein>
<feature type="transmembrane region" description="Helical" evidence="1">
    <location>
        <begin position="375"/>
        <end position="405"/>
    </location>
</feature>
<evidence type="ECO:0000313" key="3">
    <source>
        <dbReference type="Proteomes" id="UP000824280"/>
    </source>
</evidence>
<feature type="transmembrane region" description="Helical" evidence="1">
    <location>
        <begin position="284"/>
        <end position="304"/>
    </location>
</feature>
<dbReference type="RefSeq" id="WP_221422492.1">
    <property type="nucleotide sequence ID" value="NZ_CP081297.1"/>
</dbReference>
<evidence type="ECO:0008006" key="4">
    <source>
        <dbReference type="Google" id="ProtNLM"/>
    </source>
</evidence>
<keyword evidence="1" id="KW-0472">Membrane</keyword>
<name>A0ABX8ZD71_9SPHN</name>
<keyword evidence="1" id="KW-0812">Transmembrane</keyword>
<sequence length="611" mass="66351">MNTDRRLRDDPRPGFAVLLVWAGATLFISALAWSLIAERRFPDPDDVLRLIQVRDLIGGQGWFDLHQYRINPPEGVMMHWSRLVDIPLALLILALEPFLGMEQAEWVAALILPPLILLAVMQIVARLAWRLADRQTAIFSAIVLALWSGFLVQMQPLRIDHHAWQILSVAVALWAISWRQPIRGGAVAGTAMGLGTMISLELLPLVAGFGIVLAIRWALDHRDRVWLTAYMQALAMTLAVVFVLTKSGSALSTYCDAVTLPHIGFFVIAALGTSVIASRQRLPLITLGALFILTGAIGAGFIALSAPQCFTAPFGVLDPLVHKFWYSNVKEGMPIWRLAPTDYIPAGLHMLIACIGSIAIMLRQRDWLRQWWAEYTVLIVIACLAAAATFRSLYFVAVIGAIPTAWLASRALQLLREGETLAHKIVAPILLYVVIMPGSVAGAALGLLGGGSERVGQSSDGKVLVPVRDSSCDLARSTMGLNSLKPATFFALLDVGPFVLLNTPHSVVATGHHRANLAIRDTIAGFIGTPAEALAIIDRHGAGYVAICTEIAEPHVLAKAGGEGSFAARLLADNPPEWLEEVDLGTPEAFKVWRVRRDQAGRKSIAAPLMQ</sequence>
<feature type="transmembrane region" description="Helical" evidence="1">
    <location>
        <begin position="15"/>
        <end position="36"/>
    </location>
</feature>
<feature type="transmembrane region" description="Helical" evidence="1">
    <location>
        <begin position="226"/>
        <end position="245"/>
    </location>
</feature>
<feature type="transmembrane region" description="Helical" evidence="1">
    <location>
        <begin position="202"/>
        <end position="219"/>
    </location>
</feature>
<dbReference type="EMBL" id="CP081297">
    <property type="protein sequence ID" value="QZD86951.1"/>
    <property type="molecule type" value="Genomic_DNA"/>
</dbReference>
<evidence type="ECO:0000256" key="1">
    <source>
        <dbReference type="SAM" id="Phobius"/>
    </source>
</evidence>
<feature type="transmembrane region" description="Helical" evidence="1">
    <location>
        <begin position="343"/>
        <end position="363"/>
    </location>
</feature>
<keyword evidence="3" id="KW-1185">Reference proteome</keyword>
<feature type="transmembrane region" description="Helical" evidence="1">
    <location>
        <begin position="135"/>
        <end position="152"/>
    </location>
</feature>
<proteinExistence type="predicted"/>
<organism evidence="2 3">
    <name type="scientific">Qipengyuania psychrotolerans</name>
    <dbReference type="NCBI Taxonomy" id="2867238"/>
    <lineage>
        <taxon>Bacteria</taxon>
        <taxon>Pseudomonadati</taxon>
        <taxon>Pseudomonadota</taxon>
        <taxon>Alphaproteobacteria</taxon>
        <taxon>Sphingomonadales</taxon>
        <taxon>Erythrobacteraceae</taxon>
        <taxon>Qipengyuania</taxon>
    </lineage>
</organism>
<evidence type="ECO:0000313" key="2">
    <source>
        <dbReference type="EMBL" id="QZD86951.1"/>
    </source>
</evidence>
<feature type="transmembrane region" description="Helical" evidence="1">
    <location>
        <begin position="257"/>
        <end position="277"/>
    </location>
</feature>
<keyword evidence="1" id="KW-1133">Transmembrane helix</keyword>
<gene>
    <name evidence="2" type="ORF">K3166_12300</name>
</gene>
<feature type="transmembrane region" description="Helical" evidence="1">
    <location>
        <begin position="425"/>
        <end position="448"/>
    </location>
</feature>
<dbReference type="Proteomes" id="UP000824280">
    <property type="component" value="Chromosome"/>
</dbReference>
<feature type="transmembrane region" description="Helical" evidence="1">
    <location>
        <begin position="106"/>
        <end position="129"/>
    </location>
</feature>